<name>A0ABT1ADY5_9PSEU</name>
<proteinExistence type="predicted"/>
<reference evidence="2" key="1">
    <citation type="submission" date="2021-04" db="EMBL/GenBank/DDBJ databases">
        <title>Pseudonocardia sp. nov., isolated from sandy soil of mangrove forest.</title>
        <authorList>
            <person name="Zan Z."/>
            <person name="Huang R."/>
            <person name="Liu W."/>
        </authorList>
    </citation>
    <scope>NUCLEOTIDE SEQUENCE</scope>
    <source>
        <strain evidence="2">S2-4</strain>
    </source>
</reference>
<keyword evidence="1" id="KW-0472">Membrane</keyword>
<keyword evidence="1" id="KW-0812">Transmembrane</keyword>
<organism evidence="2 3">
    <name type="scientific">Pseudonocardia humida</name>
    <dbReference type="NCBI Taxonomy" id="2800819"/>
    <lineage>
        <taxon>Bacteria</taxon>
        <taxon>Bacillati</taxon>
        <taxon>Actinomycetota</taxon>
        <taxon>Actinomycetes</taxon>
        <taxon>Pseudonocardiales</taxon>
        <taxon>Pseudonocardiaceae</taxon>
        <taxon>Pseudonocardia</taxon>
    </lineage>
</organism>
<dbReference type="Proteomes" id="UP001165283">
    <property type="component" value="Unassembled WGS sequence"/>
</dbReference>
<feature type="transmembrane region" description="Helical" evidence="1">
    <location>
        <begin position="61"/>
        <end position="78"/>
    </location>
</feature>
<gene>
    <name evidence="2" type="ORF">KDL28_38680</name>
</gene>
<protein>
    <submittedName>
        <fullName evidence="2">Uncharacterized protein</fullName>
    </submittedName>
</protein>
<evidence type="ECO:0000256" key="1">
    <source>
        <dbReference type="SAM" id="Phobius"/>
    </source>
</evidence>
<dbReference type="EMBL" id="JAGSOV010000101">
    <property type="protein sequence ID" value="MCO1660989.1"/>
    <property type="molecule type" value="Genomic_DNA"/>
</dbReference>
<feature type="transmembrane region" description="Helical" evidence="1">
    <location>
        <begin position="148"/>
        <end position="168"/>
    </location>
</feature>
<evidence type="ECO:0000313" key="3">
    <source>
        <dbReference type="Proteomes" id="UP001165283"/>
    </source>
</evidence>
<accession>A0ABT1ADY5</accession>
<keyword evidence="1" id="KW-1133">Transmembrane helix</keyword>
<feature type="transmembrane region" description="Helical" evidence="1">
    <location>
        <begin position="35"/>
        <end position="55"/>
    </location>
</feature>
<sequence>MEVEMTGVSGSEPFIGDASEPASARSGWLASLARWWPALIGVAGGVIALLTIEPWNRTDPPTLLLPGLAMAYLVFGAVRGQFRRPGVLRLEIIGLVVFGGCGVLAVLVIPQAGQYVAGLAWIGHAAWDVAHHRDLSHHHAVGVVPRGYAEFCIVLDLLIGASLIAAPLT</sequence>
<keyword evidence="3" id="KW-1185">Reference proteome</keyword>
<evidence type="ECO:0000313" key="2">
    <source>
        <dbReference type="EMBL" id="MCO1660989.1"/>
    </source>
</evidence>
<dbReference type="RefSeq" id="WP_252446522.1">
    <property type="nucleotide sequence ID" value="NZ_JAGSOV010000101.1"/>
</dbReference>
<comment type="caution">
    <text evidence="2">The sequence shown here is derived from an EMBL/GenBank/DDBJ whole genome shotgun (WGS) entry which is preliminary data.</text>
</comment>
<feature type="transmembrane region" description="Helical" evidence="1">
    <location>
        <begin position="90"/>
        <end position="109"/>
    </location>
</feature>